<dbReference type="InterPro" id="IPR011009">
    <property type="entry name" value="Kinase-like_dom_sf"/>
</dbReference>
<reference evidence="2" key="2">
    <citation type="journal article" date="2016" name="Fungal Biol.">
        <title>Ochratoxin A production by Penicillium thymicola.</title>
        <authorList>
            <person name="Nguyen H.D.T."/>
            <person name="McMullin D.R."/>
            <person name="Ponomareva E."/>
            <person name="Riley R."/>
            <person name="Pomraning K.R."/>
            <person name="Baker S.E."/>
            <person name="Seifert K.A."/>
        </authorList>
    </citation>
    <scope>NUCLEOTIDE SEQUENCE</scope>
    <source>
        <strain evidence="2">DAOM 180753</strain>
    </source>
</reference>
<dbReference type="PROSITE" id="PS00107">
    <property type="entry name" value="PROTEIN_KINASE_ATP"/>
    <property type="match status" value="1"/>
</dbReference>
<dbReference type="SUPFAM" id="SSF56112">
    <property type="entry name" value="Protein kinase-like (PK-like)"/>
    <property type="match status" value="1"/>
</dbReference>
<evidence type="ECO:0000256" key="1">
    <source>
        <dbReference type="PROSITE-ProRule" id="PRU10141"/>
    </source>
</evidence>
<reference evidence="2" key="1">
    <citation type="submission" date="2015-06" db="EMBL/GenBank/DDBJ databases">
        <authorList>
            <person name="Nguyen H."/>
        </authorList>
    </citation>
    <scope>NUCLEOTIDE SEQUENCE</scope>
    <source>
        <strain evidence="2">DAOM 180753</strain>
    </source>
</reference>
<sequence>MSGMTKMTAATQYCNQDGKEYFGDFMRNEDEEMDLKEVLEPWDKSDKRNTPDVFYPIRLGDLINERYLVEHKLGSGGFSTVWMAHDRQNNRDVVALKIMFAGESGEKEIRLQDEIVQNVRDALDHLPRSAKYETLGRPLKQMIPVGNLWKQGELVGPVKIPQSLHTKKFYLGDFGLAKKVTP</sequence>
<dbReference type="Proteomes" id="UP001227192">
    <property type="component" value="Unassembled WGS sequence"/>
</dbReference>
<dbReference type="AlphaFoldDB" id="A0AAI9TKR4"/>
<dbReference type="Gene3D" id="3.30.200.20">
    <property type="entry name" value="Phosphorylase Kinase, domain 1"/>
    <property type="match status" value="1"/>
</dbReference>
<comment type="caution">
    <text evidence="2">The sequence shown here is derived from an EMBL/GenBank/DDBJ whole genome shotgun (WGS) entry which is preliminary data.</text>
</comment>
<dbReference type="InterPro" id="IPR017441">
    <property type="entry name" value="Protein_kinase_ATP_BS"/>
</dbReference>
<name>A0AAI9TKR4_PENTH</name>
<protein>
    <recommendedName>
        <fullName evidence="4">Protein kinase domain-containing protein</fullName>
    </recommendedName>
</protein>
<dbReference type="GO" id="GO:0005524">
    <property type="term" value="F:ATP binding"/>
    <property type="evidence" value="ECO:0007669"/>
    <property type="project" value="UniProtKB-UniRule"/>
</dbReference>
<feature type="binding site" evidence="1">
    <location>
        <position position="97"/>
    </location>
    <ligand>
        <name>ATP</name>
        <dbReference type="ChEBI" id="CHEBI:30616"/>
    </ligand>
</feature>
<dbReference type="EMBL" id="LACB01000101">
    <property type="protein sequence ID" value="KAJ9488918.1"/>
    <property type="molecule type" value="Genomic_DNA"/>
</dbReference>
<organism evidence="2 3">
    <name type="scientific">Penicillium thymicola</name>
    <dbReference type="NCBI Taxonomy" id="293382"/>
    <lineage>
        <taxon>Eukaryota</taxon>
        <taxon>Fungi</taxon>
        <taxon>Dikarya</taxon>
        <taxon>Ascomycota</taxon>
        <taxon>Pezizomycotina</taxon>
        <taxon>Eurotiomycetes</taxon>
        <taxon>Eurotiomycetidae</taxon>
        <taxon>Eurotiales</taxon>
        <taxon>Aspergillaceae</taxon>
        <taxon>Penicillium</taxon>
    </lineage>
</organism>
<proteinExistence type="predicted"/>
<evidence type="ECO:0000313" key="3">
    <source>
        <dbReference type="Proteomes" id="UP001227192"/>
    </source>
</evidence>
<keyword evidence="1" id="KW-0547">Nucleotide-binding</keyword>
<evidence type="ECO:0008006" key="4">
    <source>
        <dbReference type="Google" id="ProtNLM"/>
    </source>
</evidence>
<gene>
    <name evidence="2" type="ORF">VN97_g4373</name>
</gene>
<keyword evidence="3" id="KW-1185">Reference proteome</keyword>
<evidence type="ECO:0000313" key="2">
    <source>
        <dbReference type="EMBL" id="KAJ9488918.1"/>
    </source>
</evidence>
<accession>A0AAI9TKR4</accession>
<keyword evidence="1" id="KW-0067">ATP-binding</keyword>